<reference evidence="2 3" key="1">
    <citation type="journal article" date="2015" name="BMC Genomics">
        <title>Insights from the genome of Ophiocordyceps polyrhachis-furcata to pathogenicity and host specificity in insect fungi.</title>
        <authorList>
            <person name="Wichadakul D."/>
            <person name="Kobmoo N."/>
            <person name="Ingsriswang S."/>
            <person name="Tangphatsornruang S."/>
            <person name="Chantasingh D."/>
            <person name="Luangsa-ard J.J."/>
            <person name="Eurwilaichitr L."/>
        </authorList>
    </citation>
    <scope>NUCLEOTIDE SEQUENCE [LARGE SCALE GENOMIC DNA]</scope>
    <source>
        <strain evidence="2 3">BCC 54312</strain>
    </source>
</reference>
<organism evidence="2 3">
    <name type="scientific">Ophiocordyceps polyrhachis-furcata BCC 54312</name>
    <dbReference type="NCBI Taxonomy" id="1330021"/>
    <lineage>
        <taxon>Eukaryota</taxon>
        <taxon>Fungi</taxon>
        <taxon>Dikarya</taxon>
        <taxon>Ascomycota</taxon>
        <taxon>Pezizomycotina</taxon>
        <taxon>Sordariomycetes</taxon>
        <taxon>Hypocreomycetidae</taxon>
        <taxon>Hypocreales</taxon>
        <taxon>Ophiocordycipitaceae</taxon>
        <taxon>Ophiocordyceps</taxon>
    </lineage>
</organism>
<name>A0A367LGK6_9HYPO</name>
<sequence length="59" mass="7091">RARYSGYSGSDRSDRSDRLDRSDWSDRYKSSSKSPIFLLFSPSQYKHFSCLQFFFNFLF</sequence>
<dbReference type="AlphaFoldDB" id="A0A367LGK6"/>
<feature type="non-terminal residue" evidence="2">
    <location>
        <position position="1"/>
    </location>
</feature>
<protein>
    <submittedName>
        <fullName evidence="2">Uncharacterized protein</fullName>
    </submittedName>
</protein>
<evidence type="ECO:0000313" key="3">
    <source>
        <dbReference type="Proteomes" id="UP000253664"/>
    </source>
</evidence>
<feature type="compositionally biased region" description="Low complexity" evidence="1">
    <location>
        <begin position="1"/>
        <end position="10"/>
    </location>
</feature>
<proteinExistence type="predicted"/>
<accession>A0A367LGK6</accession>
<dbReference type="Proteomes" id="UP000253664">
    <property type="component" value="Unassembled WGS sequence"/>
</dbReference>
<feature type="compositionally biased region" description="Basic and acidic residues" evidence="1">
    <location>
        <begin position="11"/>
        <end position="29"/>
    </location>
</feature>
<dbReference type="EMBL" id="LKCN02000006">
    <property type="protein sequence ID" value="RCI13541.1"/>
    <property type="molecule type" value="Genomic_DNA"/>
</dbReference>
<feature type="region of interest" description="Disordered" evidence="1">
    <location>
        <begin position="1"/>
        <end position="31"/>
    </location>
</feature>
<keyword evidence="3" id="KW-1185">Reference proteome</keyword>
<evidence type="ECO:0000256" key="1">
    <source>
        <dbReference type="SAM" id="MobiDB-lite"/>
    </source>
</evidence>
<evidence type="ECO:0000313" key="2">
    <source>
        <dbReference type="EMBL" id="RCI13541.1"/>
    </source>
</evidence>
<comment type="caution">
    <text evidence="2">The sequence shown here is derived from an EMBL/GenBank/DDBJ whole genome shotgun (WGS) entry which is preliminary data.</text>
</comment>
<gene>
    <name evidence="2" type="ORF">L249_5496</name>
</gene>